<name>A0A4V3AS85_9BACT</name>
<dbReference type="EMBL" id="SMUW01000025">
    <property type="protein sequence ID" value="TDK49527.1"/>
    <property type="molecule type" value="Genomic_DNA"/>
</dbReference>
<gene>
    <name evidence="2" type="ORF">E1898_02845</name>
</gene>
<keyword evidence="1" id="KW-0812">Transmembrane</keyword>
<sequence length="257" mass="30062">MEVYLTIDEYMDTFFAFLTFMSGVFSLFILYKGYRLGEKYLLQHAQKLKIEEFYEVRSKLYWEIDRLQSLVLNVVGTEVRIHELRGISKSQEVPFLSDEERVLFMNGLLFAQQVQVTHDRIIQNKNSIIKCVGGILDILLFLDLDFLKQSFENIRRKCEYLTQLVDPFGTGQPNLIEIVTLPGGSQYEVRYEDVNPKESGVESPNYYDAMLTLHHLHGPGFREDYGVGFINRLFEDYKKLIIKTPERIVLDYGKNLN</sequence>
<feature type="transmembrane region" description="Helical" evidence="1">
    <location>
        <begin position="14"/>
        <end position="31"/>
    </location>
</feature>
<protein>
    <submittedName>
        <fullName evidence="2">Uncharacterized protein</fullName>
    </submittedName>
</protein>
<proteinExistence type="predicted"/>
<evidence type="ECO:0000313" key="2">
    <source>
        <dbReference type="EMBL" id="TDK49527.1"/>
    </source>
</evidence>
<dbReference type="RefSeq" id="WP_133389752.1">
    <property type="nucleotide sequence ID" value="NZ_SMUW01000025.1"/>
</dbReference>
<keyword evidence="1" id="KW-1133">Transmembrane helix</keyword>
<organism evidence="2 3">
    <name type="scientific">Algoriphagus formosus</name>
    <dbReference type="NCBI Taxonomy" id="2007308"/>
    <lineage>
        <taxon>Bacteria</taxon>
        <taxon>Pseudomonadati</taxon>
        <taxon>Bacteroidota</taxon>
        <taxon>Cytophagia</taxon>
        <taxon>Cytophagales</taxon>
        <taxon>Cyclobacteriaceae</taxon>
        <taxon>Algoriphagus</taxon>
    </lineage>
</organism>
<keyword evidence="3" id="KW-1185">Reference proteome</keyword>
<accession>A0A4V3AS85</accession>
<dbReference type="AlphaFoldDB" id="A0A4V3AS85"/>
<evidence type="ECO:0000256" key="1">
    <source>
        <dbReference type="SAM" id="Phobius"/>
    </source>
</evidence>
<evidence type="ECO:0000313" key="3">
    <source>
        <dbReference type="Proteomes" id="UP000295438"/>
    </source>
</evidence>
<comment type="caution">
    <text evidence="2">The sequence shown here is derived from an EMBL/GenBank/DDBJ whole genome shotgun (WGS) entry which is preliminary data.</text>
</comment>
<reference evidence="2 3" key="1">
    <citation type="submission" date="2019-03" db="EMBL/GenBank/DDBJ databases">
        <title>Algoriphagus aquimaris sp. nov., isolated form marine sediment in Pohang, Korea.</title>
        <authorList>
            <person name="Kim J."/>
            <person name="Yoon S.-H."/>
            <person name="Lee S.-S."/>
        </authorList>
    </citation>
    <scope>NUCLEOTIDE SEQUENCE [LARGE SCALE GENOMIC DNA]</scope>
    <source>
        <strain evidence="2 3">F21</strain>
    </source>
</reference>
<keyword evidence="1" id="KW-0472">Membrane</keyword>
<dbReference type="Proteomes" id="UP000295438">
    <property type="component" value="Unassembled WGS sequence"/>
</dbReference>